<dbReference type="EMBL" id="CP134185">
    <property type="protein sequence ID" value="WPA98068.1"/>
    <property type="molecule type" value="Genomic_DNA"/>
</dbReference>
<protein>
    <submittedName>
        <fullName evidence="2">Uncharacterized protein</fullName>
    </submittedName>
</protein>
<accession>A0ABZ0NEX5</accession>
<proteinExistence type="predicted"/>
<dbReference type="Proteomes" id="UP001302367">
    <property type="component" value="Chromosome 2"/>
</dbReference>
<organism evidence="2 3">
    <name type="scientific">Cercospora beticola</name>
    <name type="common">Sugarbeet leaf spot fungus</name>
    <dbReference type="NCBI Taxonomy" id="122368"/>
    <lineage>
        <taxon>Eukaryota</taxon>
        <taxon>Fungi</taxon>
        <taxon>Dikarya</taxon>
        <taxon>Ascomycota</taxon>
        <taxon>Pezizomycotina</taxon>
        <taxon>Dothideomycetes</taxon>
        <taxon>Dothideomycetidae</taxon>
        <taxon>Mycosphaerellales</taxon>
        <taxon>Mycosphaerellaceae</taxon>
        <taxon>Cercospora</taxon>
    </lineage>
</organism>
<evidence type="ECO:0000313" key="3">
    <source>
        <dbReference type="Proteomes" id="UP001302367"/>
    </source>
</evidence>
<feature type="region of interest" description="Disordered" evidence="1">
    <location>
        <begin position="228"/>
        <end position="252"/>
    </location>
</feature>
<keyword evidence="3" id="KW-1185">Reference proteome</keyword>
<feature type="region of interest" description="Disordered" evidence="1">
    <location>
        <begin position="99"/>
        <end position="127"/>
    </location>
</feature>
<evidence type="ECO:0000313" key="2">
    <source>
        <dbReference type="EMBL" id="WPA98068.1"/>
    </source>
</evidence>
<dbReference type="GeneID" id="90643882"/>
<sequence length="252" mass="28675">MRWYPNPFFDHFSDFPSLYRALAIKSGKCPRTWKGRVTNDDASQTYLNRLTPYHPSLSLFFAQYLRSVTHPAEALLQIRLHDASDDMFTALLRAERTASETGSRGADVDTQSLSRDELQQESNSARQAGPEGISVVYALVLMRSTWRTTSTYSRLSWGSTVQPFRGNDCVWGSLLAVGHQRVPAYFWLHFLRLSGRRGCTPGKSHLPFICQGPPETLLMPFELSKQIDQRPAQKRPQTRNNEGSGKYDAWRS</sequence>
<gene>
    <name evidence="2" type="ORF">RHO25_002679</name>
</gene>
<reference evidence="2 3" key="1">
    <citation type="submission" date="2023-09" db="EMBL/GenBank/DDBJ databases">
        <title>Complete-Gapless Cercospora beticola genome.</title>
        <authorList>
            <person name="Wyatt N.A."/>
            <person name="Spanner R.E."/>
            <person name="Bolton M.D."/>
        </authorList>
    </citation>
    <scope>NUCLEOTIDE SEQUENCE [LARGE SCALE GENOMIC DNA]</scope>
    <source>
        <strain evidence="2">Cb09-40</strain>
    </source>
</reference>
<evidence type="ECO:0000256" key="1">
    <source>
        <dbReference type="SAM" id="MobiDB-lite"/>
    </source>
</evidence>
<name>A0ABZ0NEX5_CERBT</name>
<dbReference type="RefSeq" id="XP_065458361.1">
    <property type="nucleotide sequence ID" value="XM_065602289.1"/>
</dbReference>